<dbReference type="EMBL" id="QNRR01000012">
    <property type="protein sequence ID" value="RBP38069.1"/>
    <property type="molecule type" value="Genomic_DNA"/>
</dbReference>
<reference evidence="3 4" key="1">
    <citation type="submission" date="2018-06" db="EMBL/GenBank/DDBJ databases">
        <title>Genomic Encyclopedia of Type Strains, Phase IV (KMG-IV): sequencing the most valuable type-strain genomes for metagenomic binning, comparative biology and taxonomic classification.</title>
        <authorList>
            <person name="Goeker M."/>
        </authorList>
    </citation>
    <scope>NUCLEOTIDE SEQUENCE [LARGE SCALE GENOMIC DNA]</scope>
    <source>
        <strain evidence="3 4">DSM 25532</strain>
    </source>
</reference>
<dbReference type="Proteomes" id="UP000253426">
    <property type="component" value="Unassembled WGS sequence"/>
</dbReference>
<feature type="signal peptide" evidence="2">
    <location>
        <begin position="1"/>
        <end position="22"/>
    </location>
</feature>
<evidence type="ECO:0000256" key="2">
    <source>
        <dbReference type="SAM" id="SignalP"/>
    </source>
</evidence>
<evidence type="ECO:0000313" key="3">
    <source>
        <dbReference type="EMBL" id="RBP38069.1"/>
    </source>
</evidence>
<dbReference type="AlphaFoldDB" id="A0A366H8G3"/>
<gene>
    <name evidence="3" type="ORF">DES53_11267</name>
</gene>
<name>A0A366H8G3_9BACT</name>
<protein>
    <submittedName>
        <fullName evidence="3">Uncharacterized protein</fullName>
    </submittedName>
</protein>
<dbReference type="RefSeq" id="WP_113961202.1">
    <property type="nucleotide sequence ID" value="NZ_QNRR01000012.1"/>
</dbReference>
<sequence length="75" mass="8614">MKTKCIQCVQLACVLVATSTLASCVAGHVDRTEDRLDRQENRYDRRHWSGPGDHYENRLDRREGVGDKARGRWGL</sequence>
<evidence type="ECO:0000313" key="4">
    <source>
        <dbReference type="Proteomes" id="UP000253426"/>
    </source>
</evidence>
<evidence type="ECO:0000256" key="1">
    <source>
        <dbReference type="SAM" id="MobiDB-lite"/>
    </source>
</evidence>
<comment type="caution">
    <text evidence="3">The sequence shown here is derived from an EMBL/GenBank/DDBJ whole genome shotgun (WGS) entry which is preliminary data.</text>
</comment>
<feature type="chain" id="PRO_5016595648" evidence="2">
    <location>
        <begin position="23"/>
        <end position="75"/>
    </location>
</feature>
<keyword evidence="2" id="KW-0732">Signal</keyword>
<proteinExistence type="predicted"/>
<keyword evidence="4" id="KW-1185">Reference proteome</keyword>
<feature type="region of interest" description="Disordered" evidence="1">
    <location>
        <begin position="44"/>
        <end position="75"/>
    </location>
</feature>
<dbReference type="PROSITE" id="PS51257">
    <property type="entry name" value="PROKAR_LIPOPROTEIN"/>
    <property type="match status" value="1"/>
</dbReference>
<accession>A0A366H8G3</accession>
<organism evidence="3 4">
    <name type="scientific">Roseimicrobium gellanilyticum</name>
    <dbReference type="NCBI Taxonomy" id="748857"/>
    <lineage>
        <taxon>Bacteria</taxon>
        <taxon>Pseudomonadati</taxon>
        <taxon>Verrucomicrobiota</taxon>
        <taxon>Verrucomicrobiia</taxon>
        <taxon>Verrucomicrobiales</taxon>
        <taxon>Verrucomicrobiaceae</taxon>
        <taxon>Roseimicrobium</taxon>
    </lineage>
</organism>